<name>A0A5J4WFR4_9EUKA</name>
<evidence type="ECO:0000313" key="2">
    <source>
        <dbReference type="Proteomes" id="UP000324800"/>
    </source>
</evidence>
<gene>
    <name evidence="1" type="ORF">EZS28_011009</name>
</gene>
<protein>
    <submittedName>
        <fullName evidence="1">Uncharacterized protein</fullName>
    </submittedName>
</protein>
<organism evidence="1 2">
    <name type="scientific">Streblomastix strix</name>
    <dbReference type="NCBI Taxonomy" id="222440"/>
    <lineage>
        <taxon>Eukaryota</taxon>
        <taxon>Metamonada</taxon>
        <taxon>Preaxostyla</taxon>
        <taxon>Oxymonadida</taxon>
        <taxon>Streblomastigidae</taxon>
        <taxon>Streblomastix</taxon>
    </lineage>
</organism>
<reference evidence="1 2" key="1">
    <citation type="submission" date="2019-03" db="EMBL/GenBank/DDBJ databases">
        <title>Single cell metagenomics reveals metabolic interactions within the superorganism composed of flagellate Streblomastix strix and complex community of Bacteroidetes bacteria on its surface.</title>
        <authorList>
            <person name="Treitli S.C."/>
            <person name="Kolisko M."/>
            <person name="Husnik F."/>
            <person name="Keeling P."/>
            <person name="Hampl V."/>
        </authorList>
    </citation>
    <scope>NUCLEOTIDE SEQUENCE [LARGE SCALE GENOMIC DNA]</scope>
    <source>
        <strain evidence="1">ST1C</strain>
    </source>
</reference>
<dbReference type="EMBL" id="SNRW01002222">
    <property type="protein sequence ID" value="KAA6393463.1"/>
    <property type="molecule type" value="Genomic_DNA"/>
</dbReference>
<proteinExistence type="predicted"/>
<comment type="caution">
    <text evidence="1">The sequence shown here is derived from an EMBL/GenBank/DDBJ whole genome shotgun (WGS) entry which is preliminary data.</text>
</comment>
<accession>A0A5J4WFR4</accession>
<dbReference type="AlphaFoldDB" id="A0A5J4WFR4"/>
<evidence type="ECO:0000313" key="1">
    <source>
        <dbReference type="EMBL" id="KAA6393463.1"/>
    </source>
</evidence>
<dbReference type="Proteomes" id="UP000324800">
    <property type="component" value="Unassembled WGS sequence"/>
</dbReference>
<sequence length="177" mass="20555">MKSFLARLVLEGVLIGSRLSMCQRMRLSIGLVNPLGSLSHIEHKQYIGQFPYSKISNLVDHLFEYIAKDYQLLVQRALPFGTFLLDPLLAYRVFHLKNLESNDNKYQDDGRTLLIFEYSSNPSYSVVYFALNRNSFERSRNQSIFNRLRDTNAEYQKLNITAGYTSNELVARCQRGR</sequence>